<name>A0A2Z7BQG6_9LAMI</name>
<reference evidence="1 2" key="1">
    <citation type="journal article" date="2015" name="Proc. Natl. Acad. Sci. U.S.A.">
        <title>The resurrection genome of Boea hygrometrica: A blueprint for survival of dehydration.</title>
        <authorList>
            <person name="Xiao L."/>
            <person name="Yang G."/>
            <person name="Zhang L."/>
            <person name="Yang X."/>
            <person name="Zhao S."/>
            <person name="Ji Z."/>
            <person name="Zhou Q."/>
            <person name="Hu M."/>
            <person name="Wang Y."/>
            <person name="Chen M."/>
            <person name="Xu Y."/>
            <person name="Jin H."/>
            <person name="Xiao X."/>
            <person name="Hu G."/>
            <person name="Bao F."/>
            <person name="Hu Y."/>
            <person name="Wan P."/>
            <person name="Li L."/>
            <person name="Deng X."/>
            <person name="Kuang T."/>
            <person name="Xiang C."/>
            <person name="Zhu J.K."/>
            <person name="Oliver M.J."/>
            <person name="He Y."/>
        </authorList>
    </citation>
    <scope>NUCLEOTIDE SEQUENCE [LARGE SCALE GENOMIC DNA]</scope>
    <source>
        <strain evidence="2">cv. XS01</strain>
    </source>
</reference>
<evidence type="ECO:0000313" key="2">
    <source>
        <dbReference type="Proteomes" id="UP000250235"/>
    </source>
</evidence>
<accession>A0A2Z7BQG6</accession>
<keyword evidence="2" id="KW-1185">Reference proteome</keyword>
<protein>
    <submittedName>
        <fullName evidence="1">Uncharacterized protein</fullName>
    </submittedName>
</protein>
<evidence type="ECO:0000313" key="1">
    <source>
        <dbReference type="EMBL" id="KZV34166.1"/>
    </source>
</evidence>
<dbReference type="EMBL" id="KV005184">
    <property type="protein sequence ID" value="KZV34166.1"/>
    <property type="molecule type" value="Genomic_DNA"/>
</dbReference>
<proteinExistence type="predicted"/>
<gene>
    <name evidence="1" type="ORF">F511_40523</name>
</gene>
<sequence length="75" mass="8248">MLVEEQPALIPLVRKGSDLTRTPMAKGPKVPLEDFDYTSECTTYSAGTYSLPKDELLDSTPALSYVHSITSFVPQ</sequence>
<dbReference type="Proteomes" id="UP000250235">
    <property type="component" value="Unassembled WGS sequence"/>
</dbReference>
<dbReference type="AlphaFoldDB" id="A0A2Z7BQG6"/>
<organism evidence="1 2">
    <name type="scientific">Dorcoceras hygrometricum</name>
    <dbReference type="NCBI Taxonomy" id="472368"/>
    <lineage>
        <taxon>Eukaryota</taxon>
        <taxon>Viridiplantae</taxon>
        <taxon>Streptophyta</taxon>
        <taxon>Embryophyta</taxon>
        <taxon>Tracheophyta</taxon>
        <taxon>Spermatophyta</taxon>
        <taxon>Magnoliopsida</taxon>
        <taxon>eudicotyledons</taxon>
        <taxon>Gunneridae</taxon>
        <taxon>Pentapetalae</taxon>
        <taxon>asterids</taxon>
        <taxon>lamiids</taxon>
        <taxon>Lamiales</taxon>
        <taxon>Gesneriaceae</taxon>
        <taxon>Didymocarpoideae</taxon>
        <taxon>Trichosporeae</taxon>
        <taxon>Loxocarpinae</taxon>
        <taxon>Dorcoceras</taxon>
    </lineage>
</organism>